<proteinExistence type="predicted"/>
<evidence type="ECO:0000256" key="1">
    <source>
        <dbReference type="SAM" id="MobiDB-lite"/>
    </source>
</evidence>
<protein>
    <submittedName>
        <fullName evidence="2">Uncharacterized protein</fullName>
    </submittedName>
</protein>
<keyword evidence="3" id="KW-1185">Reference proteome</keyword>
<reference evidence="2" key="1">
    <citation type="journal article" date="2023" name="PLoS Negl. Trop. Dis.">
        <title>A genome sequence for Biomphalaria pfeifferi, the major vector snail for the human-infecting parasite Schistosoma mansoni.</title>
        <authorList>
            <person name="Bu L."/>
            <person name="Lu L."/>
            <person name="Laidemitt M.R."/>
            <person name="Zhang S.M."/>
            <person name="Mutuku M."/>
            <person name="Mkoji G."/>
            <person name="Steinauer M."/>
            <person name="Loker E.S."/>
        </authorList>
    </citation>
    <scope>NUCLEOTIDE SEQUENCE</scope>
    <source>
        <strain evidence="2">KasaAsao</strain>
    </source>
</reference>
<feature type="compositionally biased region" description="Polar residues" evidence="1">
    <location>
        <begin position="89"/>
        <end position="110"/>
    </location>
</feature>
<dbReference type="EMBL" id="JASAOG010000148">
    <property type="protein sequence ID" value="KAK0047638.1"/>
    <property type="molecule type" value="Genomic_DNA"/>
</dbReference>
<evidence type="ECO:0000313" key="3">
    <source>
        <dbReference type="Proteomes" id="UP001233172"/>
    </source>
</evidence>
<dbReference type="Proteomes" id="UP001233172">
    <property type="component" value="Unassembled WGS sequence"/>
</dbReference>
<gene>
    <name evidence="2" type="ORF">Bpfe_022943</name>
</gene>
<organism evidence="2 3">
    <name type="scientific">Biomphalaria pfeifferi</name>
    <name type="common">Bloodfluke planorb</name>
    <name type="synonym">Freshwater snail</name>
    <dbReference type="NCBI Taxonomy" id="112525"/>
    <lineage>
        <taxon>Eukaryota</taxon>
        <taxon>Metazoa</taxon>
        <taxon>Spiralia</taxon>
        <taxon>Lophotrochozoa</taxon>
        <taxon>Mollusca</taxon>
        <taxon>Gastropoda</taxon>
        <taxon>Heterobranchia</taxon>
        <taxon>Euthyneura</taxon>
        <taxon>Panpulmonata</taxon>
        <taxon>Hygrophila</taxon>
        <taxon>Lymnaeoidea</taxon>
        <taxon>Planorbidae</taxon>
        <taxon>Biomphalaria</taxon>
    </lineage>
</organism>
<accession>A0AAD8B417</accession>
<feature type="compositionally biased region" description="Polar residues" evidence="1">
    <location>
        <begin position="20"/>
        <end position="40"/>
    </location>
</feature>
<comment type="caution">
    <text evidence="2">The sequence shown here is derived from an EMBL/GenBank/DDBJ whole genome shotgun (WGS) entry which is preliminary data.</text>
</comment>
<sequence length="201" mass="22006">MDSTKSPTLRPPQKAHLRDSTISPTLKFNPWTPQKGQPKSPTHGIHKKPNPGPPQKAQLRDSTKSPTQGLYNKPDPKVQPMDSTKRPTQKPNPWNPQKAQPRASTKSPTQGLHKKPNSGPPQKAQPKSSTQGLQKSPTQGLHTVDSAVKQMRIFLPTTKIHPHSPTYTHSLASLNTKNISNSLLNTLLTSSPDGDTKQNAN</sequence>
<feature type="region of interest" description="Disordered" evidence="1">
    <location>
        <begin position="1"/>
        <end position="141"/>
    </location>
</feature>
<reference evidence="2" key="2">
    <citation type="submission" date="2023-04" db="EMBL/GenBank/DDBJ databases">
        <authorList>
            <person name="Bu L."/>
            <person name="Lu L."/>
            <person name="Laidemitt M.R."/>
            <person name="Zhang S.M."/>
            <person name="Mutuku M."/>
            <person name="Mkoji G."/>
            <person name="Steinauer M."/>
            <person name="Loker E.S."/>
        </authorList>
    </citation>
    <scope>NUCLEOTIDE SEQUENCE</scope>
    <source>
        <strain evidence="2">KasaAsao</strain>
        <tissue evidence="2">Whole Snail</tissue>
    </source>
</reference>
<name>A0AAD8B417_BIOPF</name>
<evidence type="ECO:0000313" key="2">
    <source>
        <dbReference type="EMBL" id="KAK0047638.1"/>
    </source>
</evidence>
<feature type="compositionally biased region" description="Polar residues" evidence="1">
    <location>
        <begin position="125"/>
        <end position="141"/>
    </location>
</feature>
<dbReference type="AlphaFoldDB" id="A0AAD8B417"/>